<dbReference type="SUPFAM" id="SSF102546">
    <property type="entry name" value="RbsD-like"/>
    <property type="match status" value="1"/>
</dbReference>
<keyword evidence="1" id="KW-0413">Isomerase</keyword>
<evidence type="ECO:0000256" key="3">
    <source>
        <dbReference type="ARBA" id="ARBA00038859"/>
    </source>
</evidence>
<evidence type="ECO:0000313" key="4">
    <source>
        <dbReference type="EMBL" id="RUS81979.1"/>
    </source>
</evidence>
<dbReference type="GO" id="GO:0042806">
    <property type="term" value="F:fucose binding"/>
    <property type="evidence" value="ECO:0007669"/>
    <property type="project" value="TreeGrafter"/>
</dbReference>
<comment type="caution">
    <text evidence="4">The sequence shown here is derived from an EMBL/GenBank/DDBJ whole genome shotgun (WGS) entry which is preliminary data.</text>
</comment>
<dbReference type="Proteomes" id="UP000271974">
    <property type="component" value="Unassembled WGS sequence"/>
</dbReference>
<name>A0A3S1BJ27_ELYCH</name>
<dbReference type="PANTHER" id="PTHR31690">
    <property type="entry name" value="FUCOSE MUTAROTASE"/>
    <property type="match status" value="1"/>
</dbReference>
<dbReference type="GO" id="GO:0036373">
    <property type="term" value="F:L-fucose mutarotase activity"/>
    <property type="evidence" value="ECO:0007669"/>
    <property type="project" value="UniProtKB-EC"/>
</dbReference>
<dbReference type="EC" id="5.1.3.29" evidence="3"/>
<evidence type="ECO:0000256" key="2">
    <source>
        <dbReference type="ARBA" id="ARBA00036324"/>
    </source>
</evidence>
<comment type="catalytic activity">
    <reaction evidence="2">
        <text>alpha-L-fucose = beta-L-fucose</text>
        <dbReference type="Rhea" id="RHEA:25580"/>
        <dbReference type="ChEBI" id="CHEBI:42548"/>
        <dbReference type="ChEBI" id="CHEBI:42589"/>
        <dbReference type="EC" id="5.1.3.29"/>
    </reaction>
</comment>
<evidence type="ECO:0000256" key="1">
    <source>
        <dbReference type="ARBA" id="ARBA00023235"/>
    </source>
</evidence>
<proteinExistence type="predicted"/>
<dbReference type="EMBL" id="RQTK01000310">
    <property type="protein sequence ID" value="RUS81979.1"/>
    <property type="molecule type" value="Genomic_DNA"/>
</dbReference>
<organism evidence="4 5">
    <name type="scientific">Elysia chlorotica</name>
    <name type="common">Eastern emerald elysia</name>
    <name type="synonym">Sea slug</name>
    <dbReference type="NCBI Taxonomy" id="188477"/>
    <lineage>
        <taxon>Eukaryota</taxon>
        <taxon>Metazoa</taxon>
        <taxon>Spiralia</taxon>
        <taxon>Lophotrochozoa</taxon>
        <taxon>Mollusca</taxon>
        <taxon>Gastropoda</taxon>
        <taxon>Heterobranchia</taxon>
        <taxon>Euthyneura</taxon>
        <taxon>Panpulmonata</taxon>
        <taxon>Sacoglossa</taxon>
        <taxon>Placobranchoidea</taxon>
        <taxon>Plakobranchidae</taxon>
        <taxon>Elysia</taxon>
    </lineage>
</organism>
<protein>
    <recommendedName>
        <fullName evidence="3">L-fucose mutarotase</fullName>
        <ecNumber evidence="3">5.1.3.29</ecNumber>
    </recommendedName>
</protein>
<dbReference type="AlphaFoldDB" id="A0A3S1BJ27"/>
<dbReference type="InterPro" id="IPR007721">
    <property type="entry name" value="RbsD_FucU"/>
</dbReference>
<dbReference type="InterPro" id="IPR023750">
    <property type="entry name" value="RbsD-like_sf"/>
</dbReference>
<dbReference type="Pfam" id="PF05025">
    <property type="entry name" value="RbsD_FucU"/>
    <property type="match status" value="1"/>
</dbReference>
<dbReference type="PANTHER" id="PTHR31690:SF4">
    <property type="entry name" value="FUCOSE MUTAROTASE"/>
    <property type="match status" value="1"/>
</dbReference>
<dbReference type="Gene3D" id="3.40.1650.10">
    <property type="entry name" value="RbsD-like domain"/>
    <property type="match status" value="1"/>
</dbReference>
<keyword evidence="5" id="KW-1185">Reference proteome</keyword>
<dbReference type="GO" id="GO:0006004">
    <property type="term" value="P:fucose metabolic process"/>
    <property type="evidence" value="ECO:0007669"/>
    <property type="project" value="TreeGrafter"/>
</dbReference>
<dbReference type="STRING" id="188477.A0A3S1BJ27"/>
<sequence>MPLRGIPNQISPELLKTLAEMGHGDEIILADAHFPTASVCTHGPRHLRADGLGAAELLRGIMQLFPLDQYVDCPVAKMELEPSDKKKNLPTPIWDTYQSILNEAEKSNVQIEKVERFAFYERANKAFAIVHTGECQQYANIILKKGCLI</sequence>
<reference evidence="4 5" key="1">
    <citation type="submission" date="2019-01" db="EMBL/GenBank/DDBJ databases">
        <title>A draft genome assembly of the solar-powered sea slug Elysia chlorotica.</title>
        <authorList>
            <person name="Cai H."/>
            <person name="Li Q."/>
            <person name="Fang X."/>
            <person name="Li J."/>
            <person name="Curtis N.E."/>
            <person name="Altenburger A."/>
            <person name="Shibata T."/>
            <person name="Feng M."/>
            <person name="Maeda T."/>
            <person name="Schwartz J.A."/>
            <person name="Shigenobu S."/>
            <person name="Lundholm N."/>
            <person name="Nishiyama T."/>
            <person name="Yang H."/>
            <person name="Hasebe M."/>
            <person name="Li S."/>
            <person name="Pierce S.K."/>
            <person name="Wang J."/>
        </authorList>
    </citation>
    <scope>NUCLEOTIDE SEQUENCE [LARGE SCALE GENOMIC DNA]</scope>
    <source>
        <strain evidence="4">EC2010</strain>
        <tissue evidence="4">Whole organism of an adult</tissue>
    </source>
</reference>
<gene>
    <name evidence="4" type="ORF">EGW08_010248</name>
</gene>
<evidence type="ECO:0000313" key="5">
    <source>
        <dbReference type="Proteomes" id="UP000271974"/>
    </source>
</evidence>
<dbReference type="OrthoDB" id="10011710at2759"/>
<accession>A0A3S1BJ27</accession>
<dbReference type="InterPro" id="IPR050443">
    <property type="entry name" value="RbsD/FucU_mutarotase"/>
</dbReference>